<evidence type="ECO:0000313" key="3">
    <source>
        <dbReference type="Proteomes" id="UP000032289"/>
    </source>
</evidence>
<feature type="transmembrane region" description="Helical" evidence="1">
    <location>
        <begin position="168"/>
        <end position="187"/>
    </location>
</feature>
<dbReference type="AlphaFoldDB" id="A0A0D1JWS4"/>
<dbReference type="Pfam" id="PF14808">
    <property type="entry name" value="TMEM164"/>
    <property type="match status" value="1"/>
</dbReference>
<feature type="transmembrane region" description="Helical" evidence="1">
    <location>
        <begin position="110"/>
        <end position="131"/>
    </location>
</feature>
<feature type="transmembrane region" description="Helical" evidence="1">
    <location>
        <begin position="20"/>
        <end position="40"/>
    </location>
</feature>
<organism evidence="2 3">
    <name type="scientific">Weissella cibaria</name>
    <dbReference type="NCBI Taxonomy" id="137591"/>
    <lineage>
        <taxon>Bacteria</taxon>
        <taxon>Bacillati</taxon>
        <taxon>Bacillota</taxon>
        <taxon>Bacilli</taxon>
        <taxon>Lactobacillales</taxon>
        <taxon>Lactobacillaceae</taxon>
        <taxon>Weissella</taxon>
    </lineage>
</organism>
<keyword evidence="1" id="KW-1133">Transmembrane helix</keyword>
<name>A0A0D1JWS4_9LACO</name>
<evidence type="ECO:0000256" key="1">
    <source>
        <dbReference type="SAM" id="Phobius"/>
    </source>
</evidence>
<dbReference type="InterPro" id="IPR011737">
    <property type="entry name" value="CHP02206_TP0381"/>
</dbReference>
<sequence length="248" mass="28314">MFNYYLTYQPDIPVGIGFGQFSGTHLTVLGVLAIGIYYLVHRYQRLTLAGRCHQRWGIALAIWTMELFKDIYLATTGQWDPNLLPFHLCGFGLMMVAIDAIRPNKTTQTILYSLTIWGAVAAEIFPDWAYYPLLNQWALQSFVIHTLLITYPLMLMVSGEMVPNWRDLWRSVVFLCGAVPFVLWVNARLQTNFFFLNTAAPGSPLEPLQHMFGHGALYISVIIMLLGVLWVVMYLPWALAPRRKPILA</sequence>
<accession>A0A0D1JWS4</accession>
<protein>
    <submittedName>
        <fullName evidence="2">Putative integral membrane protein</fullName>
    </submittedName>
</protein>
<dbReference type="RefSeq" id="WP_043940526.1">
    <property type="nucleotide sequence ID" value="NZ_JWHT01000004.1"/>
</dbReference>
<comment type="caution">
    <text evidence="2">The sequence shown here is derived from an EMBL/GenBank/DDBJ whole genome shotgun (WGS) entry which is preliminary data.</text>
</comment>
<feature type="transmembrane region" description="Helical" evidence="1">
    <location>
        <begin position="215"/>
        <end position="237"/>
    </location>
</feature>
<keyword evidence="1" id="KW-0472">Membrane</keyword>
<keyword evidence="1" id="KW-0812">Transmembrane</keyword>
<feature type="transmembrane region" description="Helical" evidence="1">
    <location>
        <begin position="137"/>
        <end position="156"/>
    </location>
</feature>
<gene>
    <name evidence="2" type="ORF">ab3b_00141</name>
</gene>
<evidence type="ECO:0000313" key="2">
    <source>
        <dbReference type="EMBL" id="KIU25673.1"/>
    </source>
</evidence>
<dbReference type="EMBL" id="JWHT01000004">
    <property type="protein sequence ID" value="KIU25673.1"/>
    <property type="molecule type" value="Genomic_DNA"/>
</dbReference>
<reference evidence="2 3" key="1">
    <citation type="journal article" date="2015" name="Microbiology (Mosc.)">
        <title>Genomics of the Weissella cibaria species with an examination of its metabolic traits.</title>
        <authorList>
            <person name="Lynch K.M."/>
            <person name="Lucid A."/>
            <person name="Arendt E.K."/>
            <person name="Sleator R.D."/>
            <person name="Lucey B."/>
            <person name="Coffey A."/>
        </authorList>
    </citation>
    <scope>NUCLEOTIDE SEQUENCE [LARGE SCALE GENOMIC DNA]</scope>
    <source>
        <strain evidence="2 3">AB3b</strain>
    </source>
</reference>
<dbReference type="PATRIC" id="fig|137591.24.peg.143"/>
<dbReference type="NCBIfam" id="TIGR02206">
    <property type="entry name" value="intg_mem_TP0381"/>
    <property type="match status" value="1"/>
</dbReference>
<proteinExistence type="predicted"/>
<dbReference type="Proteomes" id="UP000032289">
    <property type="component" value="Unassembled WGS sequence"/>
</dbReference>